<evidence type="ECO:0000256" key="2">
    <source>
        <dbReference type="ARBA" id="ARBA00022692"/>
    </source>
</evidence>
<dbReference type="PANTHER" id="PTHR31310:SF7">
    <property type="entry name" value="PA-PHOSPHATASE RELATED-FAMILY PROTEIN DDB_G0268928"/>
    <property type="match status" value="1"/>
</dbReference>
<keyword evidence="9" id="KW-1185">Reference proteome</keyword>
<comment type="subcellular location">
    <subcellularLocation>
        <location evidence="1">Membrane</location>
        <topology evidence="1">Multi-pass membrane protein</topology>
    </subcellularLocation>
</comment>
<evidence type="ECO:0000256" key="3">
    <source>
        <dbReference type="ARBA" id="ARBA00022989"/>
    </source>
</evidence>
<sequence length="428" mass="46415">MTQPPISARADAGDSAGPPAPRPETPKPDGTSRRRRIIGLTVVGLLFVGWCVTVGLPTDPVLASIWLWVLTIGWNNGRHWTHHLRFLRDWLPVLVFLVLYSYSRGWAYTSTTVPHVYEMLTIDRALFGVIPTVWLQQHLYDPNHIYPWDVGVSFVYFSHFLTVYIVAAVLWLRNRAAWGAFMRRWMLLTFAGVSTYILWPAAPPWWAAKYGLIEPVARLSSRGFNAIGLHGAGNMLNHAQLGANPVAAMPSLHFAFSLCVAGFFMTRLRKRWIPLLALYPLAMAFTLSYCGEHHVTDMIVGALYVLASFVLVSVGERLWRRRRARRAAATAPIDAARLDPAGGASVGSVDVPTDGASGAAVDPDQAIEAIDVGPVGSRVEPIGVGSAERRDGETAAQRPGGTEPAAGATSTAEPEAAGAPVSGPPARG</sequence>
<feature type="region of interest" description="Disordered" evidence="5">
    <location>
        <begin position="370"/>
        <end position="428"/>
    </location>
</feature>
<evidence type="ECO:0000256" key="5">
    <source>
        <dbReference type="SAM" id="MobiDB-lite"/>
    </source>
</evidence>
<evidence type="ECO:0000259" key="7">
    <source>
        <dbReference type="Pfam" id="PF14378"/>
    </source>
</evidence>
<dbReference type="PANTHER" id="PTHR31310">
    <property type="match status" value="1"/>
</dbReference>
<keyword evidence="4 6" id="KW-0472">Membrane</keyword>
<dbReference type="Proteomes" id="UP000680750">
    <property type="component" value="Chromosome"/>
</dbReference>
<feature type="compositionally biased region" description="Low complexity" evidence="5">
    <location>
        <begin position="7"/>
        <end position="17"/>
    </location>
</feature>
<dbReference type="EMBL" id="AP023354">
    <property type="protein sequence ID" value="BCJ30030.1"/>
    <property type="molecule type" value="Genomic_DNA"/>
</dbReference>
<proteinExistence type="predicted"/>
<feature type="domain" description="Inositolphosphotransferase Aur1/Ipt1" evidence="7">
    <location>
        <begin position="133"/>
        <end position="311"/>
    </location>
</feature>
<evidence type="ECO:0000256" key="1">
    <source>
        <dbReference type="ARBA" id="ARBA00004141"/>
    </source>
</evidence>
<dbReference type="GO" id="GO:0016020">
    <property type="term" value="C:membrane"/>
    <property type="evidence" value="ECO:0007669"/>
    <property type="project" value="UniProtKB-SubCell"/>
</dbReference>
<dbReference type="AlphaFoldDB" id="A0A810L3A4"/>
<dbReference type="InterPro" id="IPR052185">
    <property type="entry name" value="IPC_Synthase-Related"/>
</dbReference>
<evidence type="ECO:0000313" key="8">
    <source>
        <dbReference type="EMBL" id="BCJ30030.1"/>
    </source>
</evidence>
<feature type="transmembrane region" description="Helical" evidence="6">
    <location>
        <begin position="295"/>
        <end position="315"/>
    </location>
</feature>
<dbReference type="OrthoDB" id="629685at2"/>
<dbReference type="RefSeq" id="WP_084130924.1">
    <property type="nucleotide sequence ID" value="NZ_AP023354.1"/>
</dbReference>
<feature type="transmembrane region" description="Helical" evidence="6">
    <location>
        <begin position="37"/>
        <end position="55"/>
    </location>
</feature>
<feature type="transmembrane region" description="Helical" evidence="6">
    <location>
        <begin position="61"/>
        <end position="77"/>
    </location>
</feature>
<protein>
    <submittedName>
        <fullName evidence="8">Phosphatidic acid phosphatase</fullName>
    </submittedName>
</protein>
<keyword evidence="2 6" id="KW-0812">Transmembrane</keyword>
<evidence type="ECO:0000256" key="6">
    <source>
        <dbReference type="SAM" id="Phobius"/>
    </source>
</evidence>
<feature type="transmembrane region" description="Helical" evidence="6">
    <location>
        <begin position="154"/>
        <end position="173"/>
    </location>
</feature>
<evidence type="ECO:0000313" key="9">
    <source>
        <dbReference type="Proteomes" id="UP000680750"/>
    </source>
</evidence>
<accession>A0A810L3A4</accession>
<gene>
    <name evidence="8" type="ORF">Asera_41380</name>
</gene>
<name>A0A810L3A4_9ACTN</name>
<organism evidence="8 9">
    <name type="scientific">Actinocatenispora sera</name>
    <dbReference type="NCBI Taxonomy" id="390989"/>
    <lineage>
        <taxon>Bacteria</taxon>
        <taxon>Bacillati</taxon>
        <taxon>Actinomycetota</taxon>
        <taxon>Actinomycetes</taxon>
        <taxon>Micromonosporales</taxon>
        <taxon>Micromonosporaceae</taxon>
        <taxon>Actinocatenispora</taxon>
    </lineage>
</organism>
<dbReference type="Gene3D" id="1.20.144.10">
    <property type="entry name" value="Phosphatidic acid phosphatase type 2/haloperoxidase"/>
    <property type="match status" value="1"/>
</dbReference>
<evidence type="ECO:0000256" key="4">
    <source>
        <dbReference type="ARBA" id="ARBA00023136"/>
    </source>
</evidence>
<feature type="transmembrane region" description="Helical" evidence="6">
    <location>
        <begin position="246"/>
        <end position="265"/>
    </location>
</feature>
<feature type="region of interest" description="Disordered" evidence="5">
    <location>
        <begin position="1"/>
        <end position="32"/>
    </location>
</feature>
<feature type="transmembrane region" description="Helical" evidence="6">
    <location>
        <begin position="89"/>
        <end position="107"/>
    </location>
</feature>
<dbReference type="KEGG" id="aser:Asera_41380"/>
<dbReference type="Pfam" id="PF14378">
    <property type="entry name" value="PAP2_3"/>
    <property type="match status" value="1"/>
</dbReference>
<dbReference type="InterPro" id="IPR026841">
    <property type="entry name" value="Aur1/Ipt1"/>
</dbReference>
<feature type="transmembrane region" description="Helical" evidence="6">
    <location>
        <begin position="185"/>
        <end position="202"/>
    </location>
</feature>
<feature type="transmembrane region" description="Helical" evidence="6">
    <location>
        <begin position="272"/>
        <end position="289"/>
    </location>
</feature>
<keyword evidence="3 6" id="KW-1133">Transmembrane helix</keyword>
<reference evidence="8" key="1">
    <citation type="submission" date="2020-08" db="EMBL/GenBank/DDBJ databases">
        <title>Whole genome shotgun sequence of Actinocatenispora sera NBRC 101916.</title>
        <authorList>
            <person name="Komaki H."/>
            <person name="Tamura T."/>
        </authorList>
    </citation>
    <scope>NUCLEOTIDE SEQUENCE</scope>
    <source>
        <strain evidence="8">NBRC 101916</strain>
    </source>
</reference>